<organism evidence="1 2">
    <name type="scientific">Hyaloscypha variabilis (strain UAMH 11265 / GT02V1 / F)</name>
    <name type="common">Meliniomyces variabilis</name>
    <dbReference type="NCBI Taxonomy" id="1149755"/>
    <lineage>
        <taxon>Eukaryota</taxon>
        <taxon>Fungi</taxon>
        <taxon>Dikarya</taxon>
        <taxon>Ascomycota</taxon>
        <taxon>Pezizomycotina</taxon>
        <taxon>Leotiomycetes</taxon>
        <taxon>Helotiales</taxon>
        <taxon>Hyaloscyphaceae</taxon>
        <taxon>Hyaloscypha</taxon>
        <taxon>Hyaloscypha variabilis</taxon>
    </lineage>
</organism>
<evidence type="ECO:0000313" key="1">
    <source>
        <dbReference type="EMBL" id="PMD37798.1"/>
    </source>
</evidence>
<name>A0A2J6RH21_HYAVF</name>
<proteinExistence type="predicted"/>
<dbReference type="AlphaFoldDB" id="A0A2J6RH21"/>
<keyword evidence="2" id="KW-1185">Reference proteome</keyword>
<accession>A0A2J6RH21</accession>
<dbReference type="EMBL" id="KZ613949">
    <property type="protein sequence ID" value="PMD37798.1"/>
    <property type="molecule type" value="Genomic_DNA"/>
</dbReference>
<evidence type="ECO:0000313" key="2">
    <source>
        <dbReference type="Proteomes" id="UP000235786"/>
    </source>
</evidence>
<protein>
    <submittedName>
        <fullName evidence="1">Uncharacterized protein</fullName>
    </submittedName>
</protein>
<gene>
    <name evidence="1" type="ORF">L207DRAFT_81257</name>
</gene>
<dbReference type="Proteomes" id="UP000235786">
    <property type="component" value="Unassembled WGS sequence"/>
</dbReference>
<sequence>MIQQSTEQRQEAPATPRGCHLRLCHPRLTGWRSALQTKLLDLRRLGMRLFPCHWLVAEKSVPAERMIPPAQATTHHYDLPLNGFLSSIARQPHSEHSHRSTQTVTFQSLNPIHTLSLPLYCKPSNTLGYTHPWQLTHFLSDWPPILSDRLHRIGPP</sequence>
<reference evidence="1 2" key="1">
    <citation type="submission" date="2016-04" db="EMBL/GenBank/DDBJ databases">
        <title>A degradative enzymes factory behind the ericoid mycorrhizal symbiosis.</title>
        <authorList>
            <consortium name="DOE Joint Genome Institute"/>
            <person name="Martino E."/>
            <person name="Morin E."/>
            <person name="Grelet G."/>
            <person name="Kuo A."/>
            <person name="Kohler A."/>
            <person name="Daghino S."/>
            <person name="Barry K."/>
            <person name="Choi C."/>
            <person name="Cichocki N."/>
            <person name="Clum A."/>
            <person name="Copeland A."/>
            <person name="Hainaut M."/>
            <person name="Haridas S."/>
            <person name="Labutti K."/>
            <person name="Lindquist E."/>
            <person name="Lipzen A."/>
            <person name="Khouja H.-R."/>
            <person name="Murat C."/>
            <person name="Ohm R."/>
            <person name="Olson A."/>
            <person name="Spatafora J."/>
            <person name="Veneault-Fourrey C."/>
            <person name="Henrissat B."/>
            <person name="Grigoriev I."/>
            <person name="Martin F."/>
            <person name="Perotto S."/>
        </authorList>
    </citation>
    <scope>NUCLEOTIDE SEQUENCE [LARGE SCALE GENOMIC DNA]</scope>
    <source>
        <strain evidence="1 2">F</strain>
    </source>
</reference>